<keyword evidence="3" id="KW-1185">Reference proteome</keyword>
<keyword evidence="1" id="KW-0732">Signal</keyword>
<organism evidence="2 3">
    <name type="scientific">Hyaloscypha variabilis (strain UAMH 11265 / GT02V1 / F)</name>
    <name type="common">Meliniomyces variabilis</name>
    <dbReference type="NCBI Taxonomy" id="1149755"/>
    <lineage>
        <taxon>Eukaryota</taxon>
        <taxon>Fungi</taxon>
        <taxon>Dikarya</taxon>
        <taxon>Ascomycota</taxon>
        <taxon>Pezizomycotina</taxon>
        <taxon>Leotiomycetes</taxon>
        <taxon>Helotiales</taxon>
        <taxon>Hyaloscyphaceae</taxon>
        <taxon>Hyaloscypha</taxon>
        <taxon>Hyaloscypha variabilis</taxon>
    </lineage>
</organism>
<dbReference type="AlphaFoldDB" id="A0A2J6RE54"/>
<evidence type="ECO:0008006" key="4">
    <source>
        <dbReference type="Google" id="ProtNLM"/>
    </source>
</evidence>
<reference evidence="2 3" key="1">
    <citation type="submission" date="2016-04" db="EMBL/GenBank/DDBJ databases">
        <title>A degradative enzymes factory behind the ericoid mycorrhizal symbiosis.</title>
        <authorList>
            <consortium name="DOE Joint Genome Institute"/>
            <person name="Martino E."/>
            <person name="Morin E."/>
            <person name="Grelet G."/>
            <person name="Kuo A."/>
            <person name="Kohler A."/>
            <person name="Daghino S."/>
            <person name="Barry K."/>
            <person name="Choi C."/>
            <person name="Cichocki N."/>
            <person name="Clum A."/>
            <person name="Copeland A."/>
            <person name="Hainaut M."/>
            <person name="Haridas S."/>
            <person name="Labutti K."/>
            <person name="Lindquist E."/>
            <person name="Lipzen A."/>
            <person name="Khouja H.-R."/>
            <person name="Murat C."/>
            <person name="Ohm R."/>
            <person name="Olson A."/>
            <person name="Spatafora J."/>
            <person name="Veneault-Fourrey C."/>
            <person name="Henrissat B."/>
            <person name="Grigoriev I."/>
            <person name="Martin F."/>
            <person name="Perotto S."/>
        </authorList>
    </citation>
    <scope>NUCLEOTIDE SEQUENCE [LARGE SCALE GENOMIC DNA]</scope>
    <source>
        <strain evidence="2 3">F</strain>
    </source>
</reference>
<dbReference type="EMBL" id="KZ613950">
    <property type="protein sequence ID" value="PMD36773.1"/>
    <property type="molecule type" value="Genomic_DNA"/>
</dbReference>
<feature type="chain" id="PRO_5014322051" description="Secreted protein" evidence="1">
    <location>
        <begin position="29"/>
        <end position="112"/>
    </location>
</feature>
<evidence type="ECO:0000313" key="2">
    <source>
        <dbReference type="EMBL" id="PMD36773.1"/>
    </source>
</evidence>
<dbReference type="Proteomes" id="UP000235786">
    <property type="component" value="Unassembled WGS sequence"/>
</dbReference>
<gene>
    <name evidence="2" type="ORF">L207DRAFT_89944</name>
</gene>
<evidence type="ECO:0000256" key="1">
    <source>
        <dbReference type="SAM" id="SignalP"/>
    </source>
</evidence>
<accession>A0A2J6RE54</accession>
<feature type="signal peptide" evidence="1">
    <location>
        <begin position="1"/>
        <end position="28"/>
    </location>
</feature>
<protein>
    <recommendedName>
        <fullName evidence="4">Secreted protein</fullName>
    </recommendedName>
</protein>
<sequence>MVASGVRRLVDWLWYFWLALGCMDPGACETLNRPPHIQRGPALAGLLHLVSRRVLQCASVFWHQSWEYVVVYLQADCAEWDGFRVCDDLVARGSLLKIRSRSPTPSGEIACL</sequence>
<dbReference type="PROSITE" id="PS51257">
    <property type="entry name" value="PROKAR_LIPOPROTEIN"/>
    <property type="match status" value="1"/>
</dbReference>
<evidence type="ECO:0000313" key="3">
    <source>
        <dbReference type="Proteomes" id="UP000235786"/>
    </source>
</evidence>
<name>A0A2J6RE54_HYAVF</name>
<proteinExistence type="predicted"/>